<dbReference type="InterPro" id="IPR050767">
    <property type="entry name" value="Sel1_AlgK"/>
</dbReference>
<reference evidence="1 2" key="1">
    <citation type="submission" date="2018-06" db="EMBL/GenBank/DDBJ databases">
        <authorList>
            <consortium name="Pathogen Informatics"/>
            <person name="Doyle S."/>
        </authorList>
    </citation>
    <scope>NUCLEOTIDE SEQUENCE [LARGE SCALE GENOMIC DNA]</scope>
    <source>
        <strain evidence="1 2">NCTC12229</strain>
    </source>
</reference>
<dbReference type="PANTHER" id="PTHR11102">
    <property type="entry name" value="SEL-1-LIKE PROTEIN"/>
    <property type="match status" value="1"/>
</dbReference>
<dbReference type="SMART" id="SM00671">
    <property type="entry name" value="SEL1"/>
    <property type="match status" value="3"/>
</dbReference>
<dbReference type="AlphaFoldDB" id="A0A378WGA4"/>
<sequence length="327" mass="37210">MQQNPYQTPKINKKWLALALFLLVLSVIGLIVDQQDTENTQHEEITHVEPSLNKKRPSEKAVPTQEVQIAADLPKPEAPPSVEVMPQREAEQWYAQARVYMHSGDWKEAVPWLEKAAEAGHWKAQNNLGVAYMEGRGIGKDEQLGCMWIERAAKNSLDDKVLENLSMCSIEASRPIDAETMDLFKKKTEEGALNDEFALAKMYLHGHSEAKDAAKGLYWLGKAARNGHKHALVALSDCFSLRRCSQQYYDPAIAYALLVRANQSISSDLSWWGRLKIKWAERRMWSNLSSSDQKYAEEYLQEWTEWDDAAMVKHMMAETSLVSGNEK</sequence>
<accession>A0A378WGA4</accession>
<dbReference type="Gene3D" id="1.25.40.10">
    <property type="entry name" value="Tetratricopeptide repeat domain"/>
    <property type="match status" value="1"/>
</dbReference>
<organism evidence="1 2">
    <name type="scientific">Neisseria zoodegmatis</name>
    <dbReference type="NCBI Taxonomy" id="326523"/>
    <lineage>
        <taxon>Bacteria</taxon>
        <taxon>Pseudomonadati</taxon>
        <taxon>Pseudomonadota</taxon>
        <taxon>Betaproteobacteria</taxon>
        <taxon>Neisseriales</taxon>
        <taxon>Neisseriaceae</taxon>
        <taxon>Neisseria</taxon>
    </lineage>
</organism>
<gene>
    <name evidence="1" type="ORF">NCTC12229_00024</name>
</gene>
<dbReference type="PANTHER" id="PTHR11102:SF160">
    <property type="entry name" value="ERAD-ASSOCIATED E3 UBIQUITIN-PROTEIN LIGASE COMPONENT HRD3"/>
    <property type="match status" value="1"/>
</dbReference>
<dbReference type="SUPFAM" id="SSF81901">
    <property type="entry name" value="HCP-like"/>
    <property type="match status" value="1"/>
</dbReference>
<dbReference type="EMBL" id="UGRS01000001">
    <property type="protein sequence ID" value="SUA35621.1"/>
    <property type="molecule type" value="Genomic_DNA"/>
</dbReference>
<evidence type="ECO:0000313" key="1">
    <source>
        <dbReference type="EMBL" id="SUA35621.1"/>
    </source>
</evidence>
<dbReference type="OrthoDB" id="9792653at2"/>
<proteinExistence type="predicted"/>
<name>A0A378WGA4_9NEIS</name>
<dbReference type="Pfam" id="PF08238">
    <property type="entry name" value="Sel1"/>
    <property type="match status" value="3"/>
</dbReference>
<dbReference type="InterPro" id="IPR011990">
    <property type="entry name" value="TPR-like_helical_dom_sf"/>
</dbReference>
<dbReference type="Proteomes" id="UP000254055">
    <property type="component" value="Unassembled WGS sequence"/>
</dbReference>
<protein>
    <submittedName>
        <fullName evidence="1">TPR repeat protein</fullName>
    </submittedName>
</protein>
<evidence type="ECO:0000313" key="2">
    <source>
        <dbReference type="Proteomes" id="UP000254055"/>
    </source>
</evidence>
<dbReference type="InterPro" id="IPR006597">
    <property type="entry name" value="Sel1-like"/>
</dbReference>
<dbReference type="RefSeq" id="WP_115133070.1">
    <property type="nucleotide sequence ID" value="NZ_UGRS01000001.1"/>
</dbReference>